<feature type="compositionally biased region" description="Polar residues" evidence="1">
    <location>
        <begin position="54"/>
        <end position="72"/>
    </location>
</feature>
<name>A0A2R6NFK0_9APHY</name>
<proteinExistence type="predicted"/>
<accession>A0A2R6NFK0</accession>
<feature type="region of interest" description="Disordered" evidence="1">
    <location>
        <begin position="32"/>
        <end position="72"/>
    </location>
</feature>
<keyword evidence="3" id="KW-1185">Reference proteome</keyword>
<evidence type="ECO:0000256" key="1">
    <source>
        <dbReference type="SAM" id="MobiDB-lite"/>
    </source>
</evidence>
<gene>
    <name evidence="2" type="ORF">PHLCEN_2v13013</name>
</gene>
<evidence type="ECO:0000313" key="3">
    <source>
        <dbReference type="Proteomes" id="UP000186601"/>
    </source>
</evidence>
<sequence length="72" mass="7795">MNTSLKYSHGRKGETLECVRTVVKVVLGHLKGPQTMPQVKSYGTPEKERLKEPSCTSPEVPSGTTAPRNGNA</sequence>
<dbReference type="AlphaFoldDB" id="A0A2R6NFK0"/>
<organism evidence="2 3">
    <name type="scientific">Hermanssonia centrifuga</name>
    <dbReference type="NCBI Taxonomy" id="98765"/>
    <lineage>
        <taxon>Eukaryota</taxon>
        <taxon>Fungi</taxon>
        <taxon>Dikarya</taxon>
        <taxon>Basidiomycota</taxon>
        <taxon>Agaricomycotina</taxon>
        <taxon>Agaricomycetes</taxon>
        <taxon>Polyporales</taxon>
        <taxon>Meruliaceae</taxon>
        <taxon>Hermanssonia</taxon>
    </lineage>
</organism>
<dbReference type="Proteomes" id="UP000186601">
    <property type="component" value="Unassembled WGS sequence"/>
</dbReference>
<comment type="caution">
    <text evidence="2">The sequence shown here is derived from an EMBL/GenBank/DDBJ whole genome shotgun (WGS) entry which is preliminary data.</text>
</comment>
<reference evidence="2 3" key="1">
    <citation type="submission" date="2018-02" db="EMBL/GenBank/DDBJ databases">
        <title>Genome sequence of the basidiomycete white-rot fungus Phlebia centrifuga.</title>
        <authorList>
            <person name="Granchi Z."/>
            <person name="Peng M."/>
            <person name="de Vries R.P."/>
            <person name="Hilden K."/>
            <person name="Makela M.R."/>
            <person name="Grigoriev I."/>
            <person name="Riley R."/>
        </authorList>
    </citation>
    <scope>NUCLEOTIDE SEQUENCE [LARGE SCALE GENOMIC DNA]</scope>
    <source>
        <strain evidence="2 3">FBCC195</strain>
    </source>
</reference>
<evidence type="ECO:0000313" key="2">
    <source>
        <dbReference type="EMBL" id="PSR71167.1"/>
    </source>
</evidence>
<protein>
    <submittedName>
        <fullName evidence="2">Uncharacterized protein</fullName>
    </submittedName>
</protein>
<dbReference type="EMBL" id="MLYV02001294">
    <property type="protein sequence ID" value="PSR71167.1"/>
    <property type="molecule type" value="Genomic_DNA"/>
</dbReference>